<name>A0A4S4A0W9_9FLAO</name>
<dbReference type="EMBL" id="SSNZ01000002">
    <property type="protein sequence ID" value="THF51951.1"/>
    <property type="molecule type" value="Genomic_DNA"/>
</dbReference>
<dbReference type="Proteomes" id="UP000307507">
    <property type="component" value="Unassembled WGS sequence"/>
</dbReference>
<protein>
    <submittedName>
        <fullName evidence="1">M1 family metallopeptidase</fullName>
    </submittedName>
</protein>
<organism evidence="1 2">
    <name type="scientific">Flavobacterium supellecticarium</name>
    <dbReference type="NCBI Taxonomy" id="2565924"/>
    <lineage>
        <taxon>Bacteria</taxon>
        <taxon>Pseudomonadati</taxon>
        <taxon>Bacteroidota</taxon>
        <taxon>Flavobacteriia</taxon>
        <taxon>Flavobacteriales</taxon>
        <taxon>Flavobacteriaceae</taxon>
        <taxon>Flavobacterium</taxon>
    </lineage>
</organism>
<dbReference type="InterPro" id="IPR027268">
    <property type="entry name" value="Peptidase_M4/M1_CTD_sf"/>
</dbReference>
<dbReference type="AlphaFoldDB" id="A0A4S4A0W9"/>
<sequence>MQITVDPDTKILKIQQEITYHNTTNDTLKDYILNDWNNAYSDKSSPLGKRFSDEFTRIFHLAGDSDRGHTDIISIIDQNQRRLEWSRVPNQPDLVDVHLQNPLYPNQKFKINIVYSVKIPNDRFTRYGFDSQGGFYIKNWFLTPARYEKGCFVKDSNENLDDISNAVSDFDIQIKIPSQLTLTTDLDVLATNDADPYKIYTLSGKNRQDILLAVETTATYSFYKNDKTEIATNISEKKLDDFQKAVIIDRVVNYVSEHLGSPAQNKMIISQTDYDRNPFYGLNQLPKFLRPFPDSFVYELKFLKTYVNNYLKNTLQLNHREDNWIYDGIQVYTMMKYIEDNYPNVKMTGTLARYKILRGFSLFSTGFNEQYSYLYLMMARMNLDQPIGNPKNTFVKFNEQISGKYKAGLALNYLDAYLQQESVDQALHDFVSLNKTQQTTRQDIENILKSKTDKNIDWFFKSVINSRDLIDYKFGRIKESDDGKTVQVTVKNNAYATVPISLYGVKKDRIISKVWLPNVATDTVVTVSKEGIDRLALNYGNEVPEFNRRNNYKTLKGFPSLNRPIKFNFFKDLEDPQYNQLFYVPDFNYNLYDGVMLGMRIHNETLLDKPFQFDITPDYSSNTKELVGSATLSYFHNIRDERLYNIRYSITGSTLHYAPNASYTKITPSVQFRFREPDYRENKRETILFRHVFVEKEDSPLLKNKKEENYSVFNARYSVGEAETAKLYSFLTDLQIANNFSKISAEYQYRKLFDDRRQLTVRFFGGTFMYNETGTDFFSFGLDRPSDYLFGYNLIGRSESTGLFSQQFVMADGGFKSKLKNRYANQWMTTSNVSVSIWNWIEAYGDAGIIKNKFSDPQFVYDSGIRLNLVQDYFELYFPVYSNNGWEIKDPNYGQRIRFVVTLSARTLVSLFTRKWF</sequence>
<accession>A0A4S4A0W9</accession>
<reference evidence="1 2" key="1">
    <citation type="submission" date="2019-04" db="EMBL/GenBank/DDBJ databases">
        <title>Flavobacterium sp. nov. isolated from construction timber.</title>
        <authorList>
            <person name="Lin S.-Y."/>
            <person name="Chang C.-T."/>
            <person name="Young C.-C."/>
        </authorList>
    </citation>
    <scope>NUCLEOTIDE SEQUENCE [LARGE SCALE GENOMIC DNA]</scope>
    <source>
        <strain evidence="1 2">CC-CTC003</strain>
    </source>
</reference>
<dbReference type="Gene3D" id="1.10.390.10">
    <property type="entry name" value="Neutral Protease Domain 2"/>
    <property type="match status" value="1"/>
</dbReference>
<evidence type="ECO:0000313" key="1">
    <source>
        <dbReference type="EMBL" id="THF51951.1"/>
    </source>
</evidence>
<keyword evidence="2" id="KW-1185">Reference proteome</keyword>
<gene>
    <name evidence="1" type="ORF">E6C50_08805</name>
</gene>
<evidence type="ECO:0000313" key="2">
    <source>
        <dbReference type="Proteomes" id="UP000307507"/>
    </source>
</evidence>
<proteinExistence type="predicted"/>
<dbReference type="OrthoDB" id="9813075at2"/>
<comment type="caution">
    <text evidence="1">The sequence shown here is derived from an EMBL/GenBank/DDBJ whole genome shotgun (WGS) entry which is preliminary data.</text>
</comment>